<organism evidence="8 9">
    <name type="scientific">Trichoplusia ni</name>
    <name type="common">Cabbage looper</name>
    <dbReference type="NCBI Taxonomy" id="7111"/>
    <lineage>
        <taxon>Eukaryota</taxon>
        <taxon>Metazoa</taxon>
        <taxon>Ecdysozoa</taxon>
        <taxon>Arthropoda</taxon>
        <taxon>Hexapoda</taxon>
        <taxon>Insecta</taxon>
        <taxon>Pterygota</taxon>
        <taxon>Neoptera</taxon>
        <taxon>Endopterygota</taxon>
        <taxon>Lepidoptera</taxon>
        <taxon>Glossata</taxon>
        <taxon>Ditrysia</taxon>
        <taxon>Noctuoidea</taxon>
        <taxon>Noctuidae</taxon>
        <taxon>Plusiinae</taxon>
        <taxon>Trichoplusia</taxon>
    </lineage>
</organism>
<dbReference type="SMART" id="SM01060">
    <property type="entry name" value="Catalase"/>
    <property type="match status" value="1"/>
</dbReference>
<evidence type="ECO:0000256" key="4">
    <source>
        <dbReference type="ARBA" id="ARBA00022723"/>
    </source>
</evidence>
<dbReference type="GeneID" id="113505263"/>
<dbReference type="GO" id="GO:0004096">
    <property type="term" value="F:catalase activity"/>
    <property type="evidence" value="ECO:0007669"/>
    <property type="project" value="InterPro"/>
</dbReference>
<keyword evidence="4" id="KW-0479">Metal-binding</keyword>
<evidence type="ECO:0000256" key="6">
    <source>
        <dbReference type="ARBA" id="ARBA00023004"/>
    </source>
</evidence>
<dbReference type="Proteomes" id="UP000322000">
    <property type="component" value="Chromosome 25"/>
</dbReference>
<dbReference type="Gene3D" id="2.40.180.10">
    <property type="entry name" value="Catalase core domain"/>
    <property type="match status" value="1"/>
</dbReference>
<keyword evidence="8" id="KW-1185">Reference proteome</keyword>
<dbReference type="OrthoDB" id="6880011at2759"/>
<dbReference type="PANTHER" id="PTHR11465">
    <property type="entry name" value="CATALASE"/>
    <property type="match status" value="1"/>
</dbReference>
<dbReference type="PRINTS" id="PR00067">
    <property type="entry name" value="CATALASE"/>
</dbReference>
<gene>
    <name evidence="9" type="primary">LOC113505263</name>
</gene>
<proteinExistence type="inferred from homology"/>
<dbReference type="KEGG" id="tnl:113505263"/>
<keyword evidence="3" id="KW-0349">Heme</keyword>
<protein>
    <submittedName>
        <fullName evidence="9">Catalase-like</fullName>
    </submittedName>
</protein>
<feature type="domain" description="Catalase core" evidence="7">
    <location>
        <begin position="1"/>
        <end position="200"/>
    </location>
</feature>
<dbReference type="InterPro" id="IPR020835">
    <property type="entry name" value="Catalase_sf"/>
</dbReference>
<dbReference type="InterPro" id="IPR011614">
    <property type="entry name" value="Catalase_core"/>
</dbReference>
<keyword evidence="5" id="KW-0560">Oxidoreductase</keyword>
<dbReference type="GO" id="GO:0020037">
    <property type="term" value="F:heme binding"/>
    <property type="evidence" value="ECO:0007669"/>
    <property type="project" value="InterPro"/>
</dbReference>
<dbReference type="PROSITE" id="PS51402">
    <property type="entry name" value="CATALASE_3"/>
    <property type="match status" value="1"/>
</dbReference>
<comment type="similarity">
    <text evidence="1">Belongs to the catalase family.</text>
</comment>
<dbReference type="GO" id="GO:0046872">
    <property type="term" value="F:metal ion binding"/>
    <property type="evidence" value="ECO:0007669"/>
    <property type="project" value="UniProtKB-KW"/>
</dbReference>
<accession>A0A7E5WTS7</accession>
<evidence type="ECO:0000259" key="7">
    <source>
        <dbReference type="SMART" id="SM01060"/>
    </source>
</evidence>
<evidence type="ECO:0000313" key="9">
    <source>
        <dbReference type="RefSeq" id="XP_026743682.1"/>
    </source>
</evidence>
<dbReference type="GO" id="GO:0005737">
    <property type="term" value="C:cytoplasm"/>
    <property type="evidence" value="ECO:0007669"/>
    <property type="project" value="TreeGrafter"/>
</dbReference>
<dbReference type="GO" id="GO:0042542">
    <property type="term" value="P:response to hydrogen peroxide"/>
    <property type="evidence" value="ECO:0007669"/>
    <property type="project" value="TreeGrafter"/>
</dbReference>
<keyword evidence="6" id="KW-0408">Iron</keyword>
<dbReference type="Pfam" id="PF00199">
    <property type="entry name" value="Catalase"/>
    <property type="match status" value="1"/>
</dbReference>
<name>A0A7E5WTS7_TRINI</name>
<evidence type="ECO:0000256" key="3">
    <source>
        <dbReference type="ARBA" id="ARBA00022617"/>
    </source>
</evidence>
<evidence type="ECO:0000256" key="5">
    <source>
        <dbReference type="ARBA" id="ARBA00023002"/>
    </source>
</evidence>
<dbReference type="RefSeq" id="XP_026743682.1">
    <property type="nucleotide sequence ID" value="XM_026887881.1"/>
</dbReference>
<dbReference type="InterPro" id="IPR018028">
    <property type="entry name" value="Catalase"/>
</dbReference>
<dbReference type="PANTHER" id="PTHR11465:SF9">
    <property type="entry name" value="CATALASE"/>
    <property type="match status" value="1"/>
</dbReference>
<dbReference type="InParanoid" id="A0A7E5WTS7"/>
<dbReference type="SUPFAM" id="SSF56634">
    <property type="entry name" value="Heme-dependent catalase-like"/>
    <property type="match status" value="1"/>
</dbReference>
<dbReference type="GO" id="GO:0042744">
    <property type="term" value="P:hydrogen peroxide catabolic process"/>
    <property type="evidence" value="ECO:0007669"/>
    <property type="project" value="TreeGrafter"/>
</dbReference>
<reference evidence="9" key="1">
    <citation type="submission" date="2025-08" db="UniProtKB">
        <authorList>
            <consortium name="RefSeq"/>
        </authorList>
    </citation>
    <scope>IDENTIFICATION</scope>
</reference>
<evidence type="ECO:0000256" key="2">
    <source>
        <dbReference type="ARBA" id="ARBA00022559"/>
    </source>
</evidence>
<sequence>MNYFALHTYPLYNKKGERYFVKFNLRTEIGLYNLTNAEASTIVTENLDYYNADLYNAISKKNYPAWILEMDILTEKDLTTVDYNPFDITSLWQRGTYRTVPIGRLVLNRVVDNNFKDIEQSGFIPNNLVPGIGEPPDTVFKARKILYEDALNYRLGANHAKIRVNAPVYEKSYIINGVPPVLDNMKDAPNYYPNSFNGPMPYIEENRPRDRIILLHKNAVDLQPPADYYNEIVKSDAHRQRIADNLARTLVDVVPDVVKKALQMITLVDIDLGWRVRRSLRVLKAAKPHQRQKEMAECIFDAMDITKP</sequence>
<keyword evidence="2" id="KW-0575">Peroxidase</keyword>
<evidence type="ECO:0000256" key="1">
    <source>
        <dbReference type="ARBA" id="ARBA00005329"/>
    </source>
</evidence>
<evidence type="ECO:0000313" key="8">
    <source>
        <dbReference type="Proteomes" id="UP000322000"/>
    </source>
</evidence>
<dbReference type="AlphaFoldDB" id="A0A7E5WTS7"/>